<comment type="caution">
    <text evidence="1">The sequence shown here is derived from an EMBL/GenBank/DDBJ whole genome shotgun (WGS) entry which is preliminary data.</text>
</comment>
<reference evidence="1" key="1">
    <citation type="submission" date="2022-07" db="EMBL/GenBank/DDBJ databases">
        <title>Genome Sequence of Phlebia brevispora.</title>
        <authorList>
            <person name="Buettner E."/>
        </authorList>
    </citation>
    <scope>NUCLEOTIDE SEQUENCE</scope>
    <source>
        <strain evidence="1">MPL23</strain>
    </source>
</reference>
<protein>
    <submittedName>
        <fullName evidence="1">Uncharacterized protein</fullName>
    </submittedName>
</protein>
<name>A0ACC1T1T2_9APHY</name>
<accession>A0ACC1T1T2</accession>
<evidence type="ECO:0000313" key="2">
    <source>
        <dbReference type="Proteomes" id="UP001148662"/>
    </source>
</evidence>
<gene>
    <name evidence="1" type="ORF">NM688_g5043</name>
</gene>
<proteinExistence type="predicted"/>
<dbReference type="Proteomes" id="UP001148662">
    <property type="component" value="Unassembled WGS sequence"/>
</dbReference>
<dbReference type="EMBL" id="JANHOG010000895">
    <property type="protein sequence ID" value="KAJ3550565.1"/>
    <property type="molecule type" value="Genomic_DNA"/>
</dbReference>
<keyword evidence="2" id="KW-1185">Reference proteome</keyword>
<evidence type="ECO:0000313" key="1">
    <source>
        <dbReference type="EMBL" id="KAJ3550565.1"/>
    </source>
</evidence>
<sequence>MSSVTFRDSIVVLVDTGRTLIQAGLGLADLLKTPSVQIQARVGLRKVANGDSIPIETNDDTAPQPSTSTSKFPVTAAKVTDYLVGPQLDEALAAGQDVDIYWPFADGDISDWTQAEALWKHVLFGQLHLRRTQMESPVLLSIFPYLSRDTYEKISQMFFERFNVAGFSILERPMAQFYAAITGNDLSGVVVDIDQDHIDISPIYDGFVVHGACATLDYGLSDCEEYLAHLLQSNQTIVSALSPPDNPLSPEALRATLIELAQQIWKDGLVKVLAEGEAADIEEEGVTDIAAVLVAGKEKAVIETGMKKRAKEKASAAEQARAKEIEALDLVTVKFREHNLTLGKERHRFCEPLFDPTLLDAAPHMSKKDRSEETVRPLQAAVGHAVSLCEVDQRQYIWQGLFVTGEITNHIKGLGVSLQGRLKNYLLSAPDQANEVQPKYIRVLKVPDYFAEYRDKGDGLASFLGCSIVAKITFTDSSGKNFVSKADYAEKGPKAILSMSPSLL</sequence>
<organism evidence="1 2">
    <name type="scientific">Phlebia brevispora</name>
    <dbReference type="NCBI Taxonomy" id="194682"/>
    <lineage>
        <taxon>Eukaryota</taxon>
        <taxon>Fungi</taxon>
        <taxon>Dikarya</taxon>
        <taxon>Basidiomycota</taxon>
        <taxon>Agaricomycotina</taxon>
        <taxon>Agaricomycetes</taxon>
        <taxon>Polyporales</taxon>
        <taxon>Meruliaceae</taxon>
        <taxon>Phlebia</taxon>
    </lineage>
</organism>